<dbReference type="OrthoDB" id="439808at2759"/>
<gene>
    <name evidence="1" type="ORF">Gohar_027549</name>
</gene>
<protein>
    <submittedName>
        <fullName evidence="1">Uncharacterized protein</fullName>
    </submittedName>
</protein>
<dbReference type="Proteomes" id="UP000593560">
    <property type="component" value="Unassembled WGS sequence"/>
</dbReference>
<name>A0A7J9HXV3_9ROSI</name>
<sequence length="136" mass="14296">MMVQQKLSYSGGSYMNGHFSQVYPAGQAVVGANTLMPMYPFYHYHQSQTMGLPAAATHIYPSTTAGPITTIPAAAAAAAAIISKPAAAMAPNSDFGGWGDLGPLPTGYSRKPCADGWDSASLILNSVEWKLVFNPQ</sequence>
<organism evidence="1 2">
    <name type="scientific">Gossypium harknessii</name>
    <dbReference type="NCBI Taxonomy" id="34285"/>
    <lineage>
        <taxon>Eukaryota</taxon>
        <taxon>Viridiplantae</taxon>
        <taxon>Streptophyta</taxon>
        <taxon>Embryophyta</taxon>
        <taxon>Tracheophyta</taxon>
        <taxon>Spermatophyta</taxon>
        <taxon>Magnoliopsida</taxon>
        <taxon>eudicotyledons</taxon>
        <taxon>Gunneridae</taxon>
        <taxon>Pentapetalae</taxon>
        <taxon>rosids</taxon>
        <taxon>malvids</taxon>
        <taxon>Malvales</taxon>
        <taxon>Malvaceae</taxon>
        <taxon>Malvoideae</taxon>
        <taxon>Gossypium</taxon>
    </lineage>
</organism>
<comment type="caution">
    <text evidence="1">The sequence shown here is derived from an EMBL/GenBank/DDBJ whole genome shotgun (WGS) entry which is preliminary data.</text>
</comment>
<dbReference type="AlphaFoldDB" id="A0A7J9HXV3"/>
<dbReference type="EMBL" id="JABFAD010000011">
    <property type="protein sequence ID" value="MBA0813725.1"/>
    <property type="molecule type" value="Genomic_DNA"/>
</dbReference>
<evidence type="ECO:0000313" key="2">
    <source>
        <dbReference type="Proteomes" id="UP000593560"/>
    </source>
</evidence>
<reference evidence="1 2" key="1">
    <citation type="journal article" date="2019" name="Genome Biol. Evol.">
        <title>Insights into the evolution of the New World diploid cottons (Gossypium, subgenus Houzingenia) based on genome sequencing.</title>
        <authorList>
            <person name="Grover C.E."/>
            <person name="Arick M.A. 2nd"/>
            <person name="Thrash A."/>
            <person name="Conover J.L."/>
            <person name="Sanders W.S."/>
            <person name="Peterson D.G."/>
            <person name="Frelichowski J.E."/>
            <person name="Scheffler J.A."/>
            <person name="Scheffler B.E."/>
            <person name="Wendel J.F."/>
        </authorList>
    </citation>
    <scope>NUCLEOTIDE SEQUENCE [LARGE SCALE GENOMIC DNA]</scope>
    <source>
        <strain evidence="1">0</strain>
        <tissue evidence="1">Leaf</tissue>
    </source>
</reference>
<proteinExistence type="predicted"/>
<evidence type="ECO:0000313" key="1">
    <source>
        <dbReference type="EMBL" id="MBA0813725.1"/>
    </source>
</evidence>
<accession>A0A7J9HXV3</accession>
<keyword evidence="2" id="KW-1185">Reference proteome</keyword>